<sequence length="173" mass="19128">MPESELTLSCSYSSSSAKSRYRRSRVFVRFPDLRTPLEERPPGSCGTIGSARTSPAWAAIYCGNEIQIYDGPAGAPQKTGSVYNFGAIGLDRARPTPPGTWNDYQIRVRGRHYTVIRNGEVINEFDNTPGKSSSRADDPPTDLRQFARGFIGLQNHGSDDVVDFRNVRVRALS</sequence>
<dbReference type="Gene3D" id="2.60.120.560">
    <property type="entry name" value="Exo-inulinase, domain 1"/>
    <property type="match status" value="1"/>
</dbReference>
<protein>
    <recommendedName>
        <fullName evidence="1">3-keto-alpha-glucoside-1,2-lyase/3-keto-2-hydroxy-glucal hydratase domain-containing protein</fullName>
    </recommendedName>
</protein>
<evidence type="ECO:0000313" key="2">
    <source>
        <dbReference type="EMBL" id="GAA4148701.1"/>
    </source>
</evidence>
<accession>A0ABP7Z713</accession>
<dbReference type="RefSeq" id="WP_345023315.1">
    <property type="nucleotide sequence ID" value="NZ_BAABDO010000074.1"/>
</dbReference>
<gene>
    <name evidence="2" type="ORF">GCM10022416_43310</name>
</gene>
<evidence type="ECO:0000313" key="3">
    <source>
        <dbReference type="Proteomes" id="UP001500266"/>
    </source>
</evidence>
<name>A0ABP7Z713_9ACTN</name>
<feature type="domain" description="3-keto-alpha-glucoside-1,2-lyase/3-keto-2-hydroxy-glucal hydratase" evidence="1">
    <location>
        <begin position="54"/>
        <end position="170"/>
    </location>
</feature>
<reference evidence="3" key="1">
    <citation type="journal article" date="2019" name="Int. J. Syst. Evol. Microbiol.">
        <title>The Global Catalogue of Microorganisms (GCM) 10K type strain sequencing project: providing services to taxonomists for standard genome sequencing and annotation.</title>
        <authorList>
            <consortium name="The Broad Institute Genomics Platform"/>
            <consortium name="The Broad Institute Genome Sequencing Center for Infectious Disease"/>
            <person name="Wu L."/>
            <person name="Ma J."/>
        </authorList>
    </citation>
    <scope>NUCLEOTIDE SEQUENCE [LARGE SCALE GENOMIC DNA]</scope>
    <source>
        <strain evidence="3">JCM 17316</strain>
    </source>
</reference>
<organism evidence="2 3">
    <name type="scientific">Actinomadura keratinilytica</name>
    <dbReference type="NCBI Taxonomy" id="547461"/>
    <lineage>
        <taxon>Bacteria</taxon>
        <taxon>Bacillati</taxon>
        <taxon>Actinomycetota</taxon>
        <taxon>Actinomycetes</taxon>
        <taxon>Streptosporangiales</taxon>
        <taxon>Thermomonosporaceae</taxon>
        <taxon>Actinomadura</taxon>
    </lineage>
</organism>
<comment type="caution">
    <text evidence="2">The sequence shown here is derived from an EMBL/GenBank/DDBJ whole genome shotgun (WGS) entry which is preliminary data.</text>
</comment>
<dbReference type="Proteomes" id="UP001500266">
    <property type="component" value="Unassembled WGS sequence"/>
</dbReference>
<dbReference type="EMBL" id="BAABDO010000074">
    <property type="protein sequence ID" value="GAA4148701.1"/>
    <property type="molecule type" value="Genomic_DNA"/>
</dbReference>
<evidence type="ECO:0000259" key="1">
    <source>
        <dbReference type="Pfam" id="PF06439"/>
    </source>
</evidence>
<dbReference type="InterPro" id="IPR010496">
    <property type="entry name" value="AL/BT2_dom"/>
</dbReference>
<keyword evidence="3" id="KW-1185">Reference proteome</keyword>
<proteinExistence type="predicted"/>
<dbReference type="Pfam" id="PF06439">
    <property type="entry name" value="3keto-disac_hyd"/>
    <property type="match status" value="1"/>
</dbReference>